<dbReference type="Proteomes" id="UP000486351">
    <property type="component" value="Unassembled WGS sequence"/>
</dbReference>
<dbReference type="AlphaFoldDB" id="A0A6G0RBC8"/>
<proteinExistence type="predicted"/>
<dbReference type="EMBL" id="QXFY01001121">
    <property type="protein sequence ID" value="KAE9327568.1"/>
    <property type="molecule type" value="Genomic_DNA"/>
</dbReference>
<sequence>MKRGRFQNSFTCGWALGTLSHTESGAVGTPVVGSQPKPLFPFNLYSPGRKHTCRQERIILVCSGKVSLYRSLY</sequence>
<accession>A0A6G0RBC8</accession>
<reference evidence="1 2" key="1">
    <citation type="submission" date="2018-09" db="EMBL/GenBank/DDBJ databases">
        <title>Genomic investigation of the strawberry pathogen Phytophthora fragariae indicates pathogenicity is determined by transcriptional variation in three key races.</title>
        <authorList>
            <person name="Adams T.M."/>
            <person name="Armitage A.D."/>
            <person name="Sobczyk M.K."/>
            <person name="Bates H.J."/>
            <person name="Dunwell J.M."/>
            <person name="Nellist C.F."/>
            <person name="Harrison R.J."/>
        </authorList>
    </citation>
    <scope>NUCLEOTIDE SEQUENCE [LARGE SCALE GENOMIC DNA]</scope>
    <source>
        <strain evidence="1 2">NOV-77</strain>
    </source>
</reference>
<name>A0A6G0RBC8_9STRA</name>
<evidence type="ECO:0000313" key="2">
    <source>
        <dbReference type="Proteomes" id="UP000486351"/>
    </source>
</evidence>
<evidence type="ECO:0000313" key="1">
    <source>
        <dbReference type="EMBL" id="KAE9327568.1"/>
    </source>
</evidence>
<comment type="caution">
    <text evidence="1">The sequence shown here is derived from an EMBL/GenBank/DDBJ whole genome shotgun (WGS) entry which is preliminary data.</text>
</comment>
<protein>
    <submittedName>
        <fullName evidence="1">Uncharacterized protein</fullName>
    </submittedName>
</protein>
<gene>
    <name evidence="1" type="ORF">PF008_g16369</name>
</gene>
<organism evidence="1 2">
    <name type="scientific">Phytophthora fragariae</name>
    <dbReference type="NCBI Taxonomy" id="53985"/>
    <lineage>
        <taxon>Eukaryota</taxon>
        <taxon>Sar</taxon>
        <taxon>Stramenopiles</taxon>
        <taxon>Oomycota</taxon>
        <taxon>Peronosporomycetes</taxon>
        <taxon>Peronosporales</taxon>
        <taxon>Peronosporaceae</taxon>
        <taxon>Phytophthora</taxon>
    </lineage>
</organism>